<evidence type="ECO:0000256" key="6">
    <source>
        <dbReference type="ARBA" id="ARBA00022741"/>
    </source>
</evidence>
<evidence type="ECO:0000256" key="9">
    <source>
        <dbReference type="ARBA" id="ARBA00022884"/>
    </source>
</evidence>
<dbReference type="InterPro" id="IPR036621">
    <property type="entry name" value="Anticodon-bd_dom_sf"/>
</dbReference>
<evidence type="ECO:0000256" key="1">
    <source>
        <dbReference type="ARBA" id="ARBA00008226"/>
    </source>
</evidence>
<keyword evidence="11 13" id="KW-0030">Aminoacyl-tRNA synthetase</keyword>
<dbReference type="Pfam" id="PF00587">
    <property type="entry name" value="tRNA-synt_2b"/>
    <property type="match status" value="1"/>
</dbReference>
<dbReference type="SUPFAM" id="SSF55681">
    <property type="entry name" value="Class II aaRS and biotin synthetases"/>
    <property type="match status" value="1"/>
</dbReference>
<dbReference type="InterPro" id="IPR033728">
    <property type="entry name" value="ThrRS_core"/>
</dbReference>
<dbReference type="Proteomes" id="UP000032420">
    <property type="component" value="Chromosome I"/>
</dbReference>
<dbReference type="STRING" id="1495769.CEM_174"/>
<dbReference type="FunFam" id="3.40.50.800:FF:000001">
    <property type="entry name" value="Threonine--tRNA ligase"/>
    <property type="match status" value="1"/>
</dbReference>
<evidence type="ECO:0000256" key="5">
    <source>
        <dbReference type="ARBA" id="ARBA00022723"/>
    </source>
</evidence>
<proteinExistence type="inferred from homology"/>
<keyword evidence="4 13" id="KW-0436">Ligase</keyword>
<dbReference type="GO" id="GO:0004829">
    <property type="term" value="F:threonine-tRNA ligase activity"/>
    <property type="evidence" value="ECO:0007669"/>
    <property type="project" value="UniProtKB-UniRule"/>
</dbReference>
<reference evidence="17" key="1">
    <citation type="submission" date="2014-07" db="EMBL/GenBank/DDBJ databases">
        <authorList>
            <person name="Santos-Garcia D."/>
        </authorList>
    </citation>
    <scope>NUCLEOTIDE SEQUENCE [LARGE SCALE GENOMIC DNA]</scope>
</reference>
<dbReference type="HAMAP" id="MF_00184">
    <property type="entry name" value="Thr_tRNA_synth"/>
    <property type="match status" value="1"/>
</dbReference>
<keyword evidence="7 13" id="KW-0862">Zinc</keyword>
<dbReference type="Gene3D" id="3.30.930.10">
    <property type="entry name" value="Bira Bifunctional Protein, Domain 2"/>
    <property type="match status" value="1"/>
</dbReference>
<keyword evidence="10 13" id="KW-0648">Protein biosynthesis</keyword>
<keyword evidence="8 13" id="KW-0067">ATP-binding</keyword>
<dbReference type="GO" id="GO:0005524">
    <property type="term" value="F:ATP binding"/>
    <property type="evidence" value="ECO:0007669"/>
    <property type="project" value="UniProtKB-UniRule"/>
</dbReference>
<protein>
    <recommendedName>
        <fullName evidence="13">Threonine--tRNA ligase</fullName>
        <ecNumber evidence="13">6.1.1.3</ecNumber>
    </recommendedName>
    <alternativeName>
        <fullName evidence="13">Threonyl-tRNA synthetase</fullName>
        <shortName evidence="13">ThrRS</shortName>
    </alternativeName>
</protein>
<evidence type="ECO:0000256" key="11">
    <source>
        <dbReference type="ARBA" id="ARBA00023146"/>
    </source>
</evidence>
<evidence type="ECO:0000256" key="4">
    <source>
        <dbReference type="ARBA" id="ARBA00022598"/>
    </source>
</evidence>
<dbReference type="InterPro" id="IPR047246">
    <property type="entry name" value="ThrRS_anticodon"/>
</dbReference>
<comment type="subcellular location">
    <subcellularLocation>
        <location evidence="13">Cytoplasm</location>
    </subcellularLocation>
</comment>
<evidence type="ECO:0000256" key="7">
    <source>
        <dbReference type="ARBA" id="ARBA00022833"/>
    </source>
</evidence>
<evidence type="ECO:0000256" key="8">
    <source>
        <dbReference type="ARBA" id="ARBA00022840"/>
    </source>
</evidence>
<evidence type="ECO:0000256" key="13">
    <source>
        <dbReference type="HAMAP-Rule" id="MF_00184"/>
    </source>
</evidence>
<dbReference type="Gene3D" id="3.30.980.10">
    <property type="entry name" value="Threonyl-trna Synthetase, Chain A, domain 2"/>
    <property type="match status" value="1"/>
</dbReference>
<keyword evidence="2 13" id="KW-0963">Cytoplasm</keyword>
<dbReference type="AlphaFoldDB" id="A0A078KB95"/>
<evidence type="ECO:0000256" key="3">
    <source>
        <dbReference type="ARBA" id="ARBA00022555"/>
    </source>
</evidence>
<keyword evidence="3 13" id="KW-0820">tRNA-binding</keyword>
<comment type="subunit">
    <text evidence="13">Homodimer.</text>
</comment>
<dbReference type="InterPro" id="IPR002320">
    <property type="entry name" value="Thr-tRNA-ligase_IIa"/>
</dbReference>
<dbReference type="PANTHER" id="PTHR11451:SF44">
    <property type="entry name" value="THREONINE--TRNA LIGASE, CHLOROPLASTIC_MITOCHONDRIAL 2"/>
    <property type="match status" value="1"/>
</dbReference>
<dbReference type="InterPro" id="IPR006195">
    <property type="entry name" value="aa-tRNA-synth_II"/>
</dbReference>
<dbReference type="EMBL" id="LM655252">
    <property type="protein sequence ID" value="CDZ16441.1"/>
    <property type="molecule type" value="Genomic_DNA"/>
</dbReference>
<feature type="region of interest" description="Catalytic" evidence="13">
    <location>
        <begin position="235"/>
        <end position="526"/>
    </location>
</feature>
<accession>A0A078KB95</accession>
<dbReference type="InterPro" id="IPR018163">
    <property type="entry name" value="Thr/Ala-tRNA-synth_IIc_edit"/>
</dbReference>
<dbReference type="CDD" id="cd00771">
    <property type="entry name" value="ThrRS_core"/>
    <property type="match status" value="1"/>
</dbReference>
<evidence type="ECO:0000259" key="15">
    <source>
        <dbReference type="PROSITE" id="PS51880"/>
    </source>
</evidence>
<dbReference type="InterPro" id="IPR004154">
    <property type="entry name" value="Anticodon-bd"/>
</dbReference>
<evidence type="ECO:0000256" key="12">
    <source>
        <dbReference type="ARBA" id="ARBA00049515"/>
    </source>
</evidence>
<dbReference type="CDD" id="cd00860">
    <property type="entry name" value="ThrRS_anticodon"/>
    <property type="match status" value="1"/>
</dbReference>
<dbReference type="InterPro" id="IPR002314">
    <property type="entry name" value="aa-tRNA-synt_IIb"/>
</dbReference>
<evidence type="ECO:0000313" key="17">
    <source>
        <dbReference type="Proteomes" id="UP000032420"/>
    </source>
</evidence>
<dbReference type="HOGENOM" id="CLU_008554_0_1_6"/>
<evidence type="ECO:0000313" key="16">
    <source>
        <dbReference type="EMBL" id="CDZ16441.1"/>
    </source>
</evidence>
<sequence>MFTIYESSIRTFYAPTKIRKIVQYIDIKNSVIAVNIDGMLVDTEYIVNSDSAISIVTIKDIEGINIVRKSCAHILGNAVKHIYPDAKLAICKFIDNGFYYDIDFSKPINLKAIEHRMNKLIDQDYKIIRLYLDHEEAIRIFIERNEPYKQEIINCIPEYENVILYYYNDYIDLCRGPNIQSTININAFKLLNLSGAYWHGNSKSTMLTRIFGTAWQEKQAMNIYINGLKEAKKRDHRKIASKLDLLHIQKEAPGMIFWHYRGWTIWQVIEKYMRNVYKRCEYYEIRCPQIMDVSIWKNSGHWENYYENMFFTESEKREYAIKPMNCPNHIQIFNSGLYSYRMLPIRYGEFGSCHRNELSGALHGLMRTRAFTQDDGHIFCLYEHLEYEIIAFHNQSIKVYNDFGFNDIDVKIALRPNKRIGKEADWDIAEEVLRCALYKSKVQWKEHPGDGAFYGPKIEYHIKDSIGRSWQLGTIQVDFIMPNRLGAQYIDKYGLKSVPVMLHRAIIGSFERFIGILIEHYAGNLPIWLSPLQAVVMNITNAHNNYTKKLLKKIENCGVRIKSDLRNEKIGFKIREHTLKKVPYILIVGDKEVEFGNISVRLRGNNLGTIHVNEFINFIINECAVLSY</sequence>
<dbReference type="PANTHER" id="PTHR11451">
    <property type="entry name" value="THREONINE-TRNA LIGASE"/>
    <property type="match status" value="1"/>
</dbReference>
<gene>
    <name evidence="13 16" type="primary">thrS</name>
    <name evidence="16" type="ORF">CEM_174</name>
</gene>
<comment type="catalytic activity">
    <reaction evidence="12 13">
        <text>tRNA(Thr) + L-threonine + ATP = L-threonyl-tRNA(Thr) + AMP + diphosphate + H(+)</text>
        <dbReference type="Rhea" id="RHEA:24624"/>
        <dbReference type="Rhea" id="RHEA-COMP:9670"/>
        <dbReference type="Rhea" id="RHEA-COMP:9704"/>
        <dbReference type="ChEBI" id="CHEBI:15378"/>
        <dbReference type="ChEBI" id="CHEBI:30616"/>
        <dbReference type="ChEBI" id="CHEBI:33019"/>
        <dbReference type="ChEBI" id="CHEBI:57926"/>
        <dbReference type="ChEBI" id="CHEBI:78442"/>
        <dbReference type="ChEBI" id="CHEBI:78534"/>
        <dbReference type="ChEBI" id="CHEBI:456215"/>
        <dbReference type="EC" id="6.1.1.3"/>
    </reaction>
</comment>
<feature type="binding site" evidence="13">
    <location>
        <position position="377"/>
    </location>
    <ligand>
        <name>Zn(2+)</name>
        <dbReference type="ChEBI" id="CHEBI:29105"/>
        <note>catalytic</note>
    </ligand>
</feature>
<dbReference type="GO" id="GO:0046872">
    <property type="term" value="F:metal ion binding"/>
    <property type="evidence" value="ECO:0007669"/>
    <property type="project" value="UniProtKB-KW"/>
</dbReference>
<dbReference type="PRINTS" id="PR01047">
    <property type="entry name" value="TRNASYNTHTHR"/>
</dbReference>
<organism evidence="16 17">
    <name type="scientific">Candidatus Johnevansia muelleri</name>
    <dbReference type="NCBI Taxonomy" id="1495769"/>
    <lineage>
        <taxon>Bacteria</taxon>
        <taxon>Pseudomonadati</taxon>
        <taxon>Pseudomonadota</taxon>
        <taxon>Gammaproteobacteria</taxon>
        <taxon>Candidatus Johnevansiales</taxon>
        <taxon>Candidatus Johnevansiaceae</taxon>
        <taxon>Candidatus Johnevansia</taxon>
    </lineage>
</organism>
<keyword evidence="9 13" id="KW-0694">RNA-binding</keyword>
<evidence type="ECO:0000256" key="10">
    <source>
        <dbReference type="ARBA" id="ARBA00022917"/>
    </source>
</evidence>
<dbReference type="InterPro" id="IPR012947">
    <property type="entry name" value="tRNA_SAD"/>
</dbReference>
<dbReference type="OrthoDB" id="9802304at2"/>
<dbReference type="Gene3D" id="3.40.50.800">
    <property type="entry name" value="Anticodon-binding domain"/>
    <property type="match status" value="1"/>
</dbReference>
<keyword evidence="5 13" id="KW-0479">Metal-binding</keyword>
<keyword evidence="6 13" id="KW-0547">Nucleotide-binding</keyword>
<dbReference type="Pfam" id="PF07973">
    <property type="entry name" value="tRNA_SAD"/>
    <property type="match status" value="1"/>
</dbReference>
<dbReference type="KEGG" id="eme:CEM_174"/>
<feature type="domain" description="TGS" evidence="15">
    <location>
        <begin position="1"/>
        <end position="57"/>
    </location>
</feature>
<evidence type="ECO:0000256" key="2">
    <source>
        <dbReference type="ARBA" id="ARBA00022490"/>
    </source>
</evidence>
<feature type="binding site" evidence="13">
    <location>
        <position position="503"/>
    </location>
    <ligand>
        <name>Zn(2+)</name>
        <dbReference type="ChEBI" id="CHEBI:29105"/>
        <note>catalytic</note>
    </ligand>
</feature>
<feature type="binding site" evidence="13">
    <location>
        <position position="326"/>
    </location>
    <ligand>
        <name>Zn(2+)</name>
        <dbReference type="ChEBI" id="CHEBI:29105"/>
        <note>catalytic</note>
    </ligand>
</feature>
<dbReference type="PROSITE" id="PS50862">
    <property type="entry name" value="AA_TRNA_LIGASE_II"/>
    <property type="match status" value="1"/>
</dbReference>
<dbReference type="GO" id="GO:0000049">
    <property type="term" value="F:tRNA binding"/>
    <property type="evidence" value="ECO:0007669"/>
    <property type="project" value="UniProtKB-KW"/>
</dbReference>
<dbReference type="SUPFAM" id="SSF55186">
    <property type="entry name" value="ThrRS/AlaRS common domain"/>
    <property type="match status" value="1"/>
</dbReference>
<dbReference type="InterPro" id="IPR004095">
    <property type="entry name" value="TGS"/>
</dbReference>
<dbReference type="Gene3D" id="3.30.54.20">
    <property type="match status" value="1"/>
</dbReference>
<dbReference type="EC" id="6.1.1.3" evidence="13"/>
<dbReference type="InterPro" id="IPR045864">
    <property type="entry name" value="aa-tRNA-synth_II/BPL/LPL"/>
</dbReference>
<dbReference type="PATRIC" id="fig|1495769.3.peg.164"/>
<dbReference type="SMART" id="SM00863">
    <property type="entry name" value="tRNA_SAD"/>
    <property type="match status" value="1"/>
</dbReference>
<name>A0A078KB95_9GAMM</name>
<dbReference type="GO" id="GO:0005829">
    <property type="term" value="C:cytosol"/>
    <property type="evidence" value="ECO:0007669"/>
    <property type="project" value="TreeGrafter"/>
</dbReference>
<feature type="domain" description="Aminoacyl-transfer RNA synthetases class-II family profile" evidence="14">
    <location>
        <begin position="235"/>
        <end position="526"/>
    </location>
</feature>
<dbReference type="Pfam" id="PF03129">
    <property type="entry name" value="HGTP_anticodon"/>
    <property type="match status" value="1"/>
</dbReference>
<dbReference type="PROSITE" id="PS51880">
    <property type="entry name" value="TGS"/>
    <property type="match status" value="1"/>
</dbReference>
<comment type="cofactor">
    <cofactor evidence="13">
        <name>Zn(2+)</name>
        <dbReference type="ChEBI" id="CHEBI:29105"/>
    </cofactor>
    <text evidence="13">Binds 1 zinc ion per subunit.</text>
</comment>
<dbReference type="SUPFAM" id="SSF52954">
    <property type="entry name" value="Class II aaRS ABD-related"/>
    <property type="match status" value="1"/>
</dbReference>
<keyword evidence="17" id="KW-1185">Reference proteome</keyword>
<evidence type="ECO:0000259" key="14">
    <source>
        <dbReference type="PROSITE" id="PS50862"/>
    </source>
</evidence>
<comment type="similarity">
    <text evidence="1 13">Belongs to the class-II aminoacyl-tRNA synthetase family.</text>
</comment>
<dbReference type="GO" id="GO:0006435">
    <property type="term" value="P:threonyl-tRNA aminoacylation"/>
    <property type="evidence" value="ECO:0007669"/>
    <property type="project" value="UniProtKB-UniRule"/>
</dbReference>
<dbReference type="NCBIfam" id="TIGR00418">
    <property type="entry name" value="thrS"/>
    <property type="match status" value="1"/>
</dbReference>
<dbReference type="FunFam" id="3.30.930.10:FF:000002">
    <property type="entry name" value="Threonine--tRNA ligase"/>
    <property type="match status" value="1"/>
</dbReference>